<sequence>MTRKEGADMISSFLGLGWQ</sequence>
<dbReference type="EMBL" id="LXQA011428108">
    <property type="protein sequence ID" value="MCI96920.1"/>
    <property type="molecule type" value="Genomic_DNA"/>
</dbReference>
<evidence type="ECO:0000313" key="2">
    <source>
        <dbReference type="Proteomes" id="UP000265520"/>
    </source>
</evidence>
<evidence type="ECO:0000313" key="1">
    <source>
        <dbReference type="EMBL" id="MCI96920.1"/>
    </source>
</evidence>
<protein>
    <submittedName>
        <fullName evidence="1">Uncharacterized protein</fullName>
    </submittedName>
</protein>
<reference evidence="1 2" key="1">
    <citation type="journal article" date="2018" name="Front. Plant Sci.">
        <title>Red Clover (Trifolium pratense) and Zigzag Clover (T. medium) - A Picture of Genomic Similarities and Differences.</title>
        <authorList>
            <person name="Dluhosova J."/>
            <person name="Istvanek J."/>
            <person name="Nedelnik J."/>
            <person name="Repkova J."/>
        </authorList>
    </citation>
    <scope>NUCLEOTIDE SEQUENCE [LARGE SCALE GENOMIC DNA]</scope>
    <source>
        <strain evidence="2">cv. 10/8</strain>
        <tissue evidence="1">Leaf</tissue>
    </source>
</reference>
<keyword evidence="2" id="KW-1185">Reference proteome</keyword>
<dbReference type="Proteomes" id="UP000265520">
    <property type="component" value="Unassembled WGS sequence"/>
</dbReference>
<accession>A0A392WEB2</accession>
<proteinExistence type="predicted"/>
<dbReference type="AlphaFoldDB" id="A0A392WEB2"/>
<organism evidence="1 2">
    <name type="scientific">Trifolium medium</name>
    <dbReference type="NCBI Taxonomy" id="97028"/>
    <lineage>
        <taxon>Eukaryota</taxon>
        <taxon>Viridiplantae</taxon>
        <taxon>Streptophyta</taxon>
        <taxon>Embryophyta</taxon>
        <taxon>Tracheophyta</taxon>
        <taxon>Spermatophyta</taxon>
        <taxon>Magnoliopsida</taxon>
        <taxon>eudicotyledons</taxon>
        <taxon>Gunneridae</taxon>
        <taxon>Pentapetalae</taxon>
        <taxon>rosids</taxon>
        <taxon>fabids</taxon>
        <taxon>Fabales</taxon>
        <taxon>Fabaceae</taxon>
        <taxon>Papilionoideae</taxon>
        <taxon>50 kb inversion clade</taxon>
        <taxon>NPAAA clade</taxon>
        <taxon>Hologalegina</taxon>
        <taxon>IRL clade</taxon>
        <taxon>Trifolieae</taxon>
        <taxon>Trifolium</taxon>
    </lineage>
</organism>
<name>A0A392WEB2_9FABA</name>
<comment type="caution">
    <text evidence="1">The sequence shown here is derived from an EMBL/GenBank/DDBJ whole genome shotgun (WGS) entry which is preliminary data.</text>
</comment>
<feature type="non-terminal residue" evidence="1">
    <location>
        <position position="19"/>
    </location>
</feature>